<protein>
    <submittedName>
        <fullName evidence="2">Uncharacterized protein</fullName>
    </submittedName>
</protein>
<reference evidence="2" key="1">
    <citation type="submission" date="2018-02" db="EMBL/GenBank/DDBJ databases">
        <title>Rhizophora mucronata_Transcriptome.</title>
        <authorList>
            <person name="Meera S.P."/>
            <person name="Sreeshan A."/>
            <person name="Augustine A."/>
        </authorList>
    </citation>
    <scope>NUCLEOTIDE SEQUENCE</scope>
    <source>
        <tissue evidence="2">Leaf</tissue>
    </source>
</reference>
<evidence type="ECO:0000256" key="1">
    <source>
        <dbReference type="SAM" id="Phobius"/>
    </source>
</evidence>
<name>A0A2P2M5Y5_RHIMU</name>
<keyword evidence="1" id="KW-0812">Transmembrane</keyword>
<keyword evidence="1" id="KW-1133">Transmembrane helix</keyword>
<feature type="transmembrane region" description="Helical" evidence="1">
    <location>
        <begin position="82"/>
        <end position="104"/>
    </location>
</feature>
<sequence>MGFPAAAFVCERCQSLRRTKALQPPLLLIYRRRYLAALQSLEKELISPTIQAGLLLQLSLTVSGVLPVELNLQGCSISCLRFVLCIFLSFFFLVWTLDWGFFFFF</sequence>
<organism evidence="2">
    <name type="scientific">Rhizophora mucronata</name>
    <name type="common">Asiatic mangrove</name>
    <dbReference type="NCBI Taxonomy" id="61149"/>
    <lineage>
        <taxon>Eukaryota</taxon>
        <taxon>Viridiplantae</taxon>
        <taxon>Streptophyta</taxon>
        <taxon>Embryophyta</taxon>
        <taxon>Tracheophyta</taxon>
        <taxon>Spermatophyta</taxon>
        <taxon>Magnoliopsida</taxon>
        <taxon>eudicotyledons</taxon>
        <taxon>Gunneridae</taxon>
        <taxon>Pentapetalae</taxon>
        <taxon>rosids</taxon>
        <taxon>fabids</taxon>
        <taxon>Malpighiales</taxon>
        <taxon>Rhizophoraceae</taxon>
        <taxon>Rhizophora</taxon>
    </lineage>
</organism>
<dbReference type="EMBL" id="GGEC01045130">
    <property type="protein sequence ID" value="MBX25614.1"/>
    <property type="molecule type" value="Transcribed_RNA"/>
</dbReference>
<accession>A0A2P2M5Y5</accession>
<dbReference type="AlphaFoldDB" id="A0A2P2M5Y5"/>
<keyword evidence="1" id="KW-0472">Membrane</keyword>
<evidence type="ECO:0000313" key="2">
    <source>
        <dbReference type="EMBL" id="MBX25614.1"/>
    </source>
</evidence>
<proteinExistence type="predicted"/>